<keyword evidence="7" id="KW-0067">ATP-binding</keyword>
<dbReference type="GO" id="GO:0043565">
    <property type="term" value="F:sequence-specific DNA binding"/>
    <property type="evidence" value="ECO:0007669"/>
    <property type="project" value="InterPro"/>
</dbReference>
<keyword evidence="5" id="KW-0547">Nucleotide-binding</keyword>
<evidence type="ECO:0000259" key="15">
    <source>
        <dbReference type="PROSITE" id="PS01124"/>
    </source>
</evidence>
<dbReference type="GO" id="GO:0005524">
    <property type="term" value="F:ATP binding"/>
    <property type="evidence" value="ECO:0007669"/>
    <property type="project" value="UniProtKB-KW"/>
</dbReference>
<dbReference type="PRINTS" id="PR00344">
    <property type="entry name" value="BCTRLSENSOR"/>
</dbReference>
<dbReference type="InterPro" id="IPR001789">
    <property type="entry name" value="Sig_transdc_resp-reg_receiver"/>
</dbReference>
<dbReference type="GO" id="GO:0000155">
    <property type="term" value="F:phosphorelay sensor kinase activity"/>
    <property type="evidence" value="ECO:0007669"/>
    <property type="project" value="InterPro"/>
</dbReference>
<dbReference type="GO" id="GO:0003700">
    <property type="term" value="F:DNA-binding transcription factor activity"/>
    <property type="evidence" value="ECO:0007669"/>
    <property type="project" value="InterPro"/>
</dbReference>
<comment type="caution">
    <text evidence="18">The sequence shown here is derived from an EMBL/GenBank/DDBJ whole genome shotgun (WGS) entry which is preliminary data.</text>
</comment>
<keyword evidence="14" id="KW-1133">Transmembrane helix</keyword>
<keyword evidence="11" id="KW-0804">Transcription</keyword>
<name>A0A9D9HLV0_9BACT</name>
<dbReference type="InterPro" id="IPR004358">
    <property type="entry name" value="Sig_transdc_His_kin-like_C"/>
</dbReference>
<dbReference type="SMART" id="SM00388">
    <property type="entry name" value="HisKA"/>
    <property type="match status" value="1"/>
</dbReference>
<proteinExistence type="predicted"/>
<evidence type="ECO:0000259" key="16">
    <source>
        <dbReference type="PROSITE" id="PS50109"/>
    </source>
</evidence>
<evidence type="ECO:0000256" key="10">
    <source>
        <dbReference type="ARBA" id="ARBA00023125"/>
    </source>
</evidence>
<dbReference type="InterPro" id="IPR011006">
    <property type="entry name" value="CheY-like_superfamily"/>
</dbReference>
<dbReference type="Gene3D" id="1.10.10.60">
    <property type="entry name" value="Homeodomain-like"/>
    <property type="match status" value="1"/>
</dbReference>
<dbReference type="InterPro" id="IPR003661">
    <property type="entry name" value="HisK_dim/P_dom"/>
</dbReference>
<dbReference type="SUPFAM" id="SSF52172">
    <property type="entry name" value="CheY-like"/>
    <property type="match status" value="1"/>
</dbReference>
<dbReference type="SUPFAM" id="SSF55874">
    <property type="entry name" value="ATPase domain of HSP90 chaperone/DNA topoisomerase II/histidine kinase"/>
    <property type="match status" value="1"/>
</dbReference>
<evidence type="ECO:0000256" key="13">
    <source>
        <dbReference type="SAM" id="MobiDB-lite"/>
    </source>
</evidence>
<reference evidence="18" key="1">
    <citation type="submission" date="2020-10" db="EMBL/GenBank/DDBJ databases">
        <authorList>
            <person name="Gilroy R."/>
        </authorList>
    </citation>
    <scope>NUCLEOTIDE SEQUENCE</scope>
    <source>
        <strain evidence="18">B1-3475</strain>
    </source>
</reference>
<keyword evidence="3 12" id="KW-0597">Phosphoprotein</keyword>
<evidence type="ECO:0000313" key="18">
    <source>
        <dbReference type="EMBL" id="MBO8456201.1"/>
    </source>
</evidence>
<keyword evidence="8" id="KW-0902">Two-component regulatory system</keyword>
<dbReference type="SUPFAM" id="SSF46689">
    <property type="entry name" value="Homeodomain-like"/>
    <property type="match status" value="1"/>
</dbReference>
<dbReference type="Gene3D" id="3.30.565.10">
    <property type="entry name" value="Histidine kinase-like ATPase, C-terminal domain"/>
    <property type="match status" value="1"/>
</dbReference>
<gene>
    <name evidence="18" type="ORF">IAC08_07340</name>
</gene>
<feature type="region of interest" description="Disordered" evidence="13">
    <location>
        <begin position="624"/>
        <end position="646"/>
    </location>
</feature>
<dbReference type="CDD" id="cd17574">
    <property type="entry name" value="REC_OmpR"/>
    <property type="match status" value="1"/>
</dbReference>
<dbReference type="SMART" id="SM00342">
    <property type="entry name" value="HTH_ARAC"/>
    <property type="match status" value="1"/>
</dbReference>
<dbReference type="PROSITE" id="PS00041">
    <property type="entry name" value="HTH_ARAC_FAMILY_1"/>
    <property type="match status" value="1"/>
</dbReference>
<dbReference type="FunFam" id="1.10.287.130:FF:000045">
    <property type="entry name" value="Two-component system sensor histidine kinase/response regulator"/>
    <property type="match status" value="1"/>
</dbReference>
<dbReference type="Pfam" id="PF00512">
    <property type="entry name" value="HisKA"/>
    <property type="match status" value="1"/>
</dbReference>
<dbReference type="SMART" id="SM00387">
    <property type="entry name" value="HATPase_c"/>
    <property type="match status" value="1"/>
</dbReference>
<evidence type="ECO:0000256" key="11">
    <source>
        <dbReference type="ARBA" id="ARBA00023163"/>
    </source>
</evidence>
<keyword evidence="9" id="KW-0805">Transcription regulation</keyword>
<keyword evidence="4" id="KW-0808">Transferase</keyword>
<protein>
    <recommendedName>
        <fullName evidence="2">histidine kinase</fullName>
        <ecNumber evidence="2">2.7.13.3</ecNumber>
    </recommendedName>
</protein>
<feature type="transmembrane region" description="Helical" evidence="14">
    <location>
        <begin position="338"/>
        <end position="358"/>
    </location>
</feature>
<dbReference type="AlphaFoldDB" id="A0A9D9HLV0"/>
<dbReference type="Pfam" id="PF12833">
    <property type="entry name" value="HTH_18"/>
    <property type="match status" value="1"/>
</dbReference>
<evidence type="ECO:0000256" key="8">
    <source>
        <dbReference type="ARBA" id="ARBA00023012"/>
    </source>
</evidence>
<reference evidence="18" key="2">
    <citation type="journal article" date="2021" name="PeerJ">
        <title>Extensive microbial diversity within the chicken gut microbiome revealed by metagenomics and culture.</title>
        <authorList>
            <person name="Gilroy R."/>
            <person name="Ravi A."/>
            <person name="Getino M."/>
            <person name="Pursley I."/>
            <person name="Horton D.L."/>
            <person name="Alikhan N.F."/>
            <person name="Baker D."/>
            <person name="Gharbi K."/>
            <person name="Hall N."/>
            <person name="Watson M."/>
            <person name="Adriaenssens E.M."/>
            <person name="Foster-Nyarko E."/>
            <person name="Jarju S."/>
            <person name="Secka A."/>
            <person name="Antonio M."/>
            <person name="Oren A."/>
            <person name="Chaudhuri R.R."/>
            <person name="La Ragione R."/>
            <person name="Hildebrand F."/>
            <person name="Pallen M.J."/>
        </authorList>
    </citation>
    <scope>NUCLEOTIDE SEQUENCE</scope>
    <source>
        <strain evidence="18">B1-3475</strain>
    </source>
</reference>
<feature type="modified residue" description="4-aspartylphosphate" evidence="12">
    <location>
        <position position="734"/>
    </location>
</feature>
<evidence type="ECO:0000313" key="19">
    <source>
        <dbReference type="Proteomes" id="UP000823617"/>
    </source>
</evidence>
<dbReference type="FunFam" id="3.30.565.10:FF:000037">
    <property type="entry name" value="Hybrid sensor histidine kinase/response regulator"/>
    <property type="match status" value="1"/>
</dbReference>
<dbReference type="Gene3D" id="3.40.50.2300">
    <property type="match status" value="3"/>
</dbReference>
<keyword evidence="10" id="KW-0238">DNA-binding</keyword>
<feature type="domain" description="Response regulatory" evidence="17">
    <location>
        <begin position="686"/>
        <end position="801"/>
    </location>
</feature>
<dbReference type="Gene3D" id="1.10.287.130">
    <property type="match status" value="1"/>
</dbReference>
<dbReference type="InterPro" id="IPR005467">
    <property type="entry name" value="His_kinase_dom"/>
</dbReference>
<evidence type="ECO:0000256" key="14">
    <source>
        <dbReference type="SAM" id="Phobius"/>
    </source>
</evidence>
<dbReference type="CDD" id="cd06308">
    <property type="entry name" value="PBP1_sensor_kinase-like"/>
    <property type="match status" value="1"/>
</dbReference>
<sequence length="932" mass="103301">MTTYLLRLLASLFLLTIFISCSKEHPVYVIGVSQCSDDEWRAEMNKEILREALFYPGLKVEIRSAHDDNSLQLEDIRYFASEGVDLLIVAPNEAKAIAPAVDEVYDSGIPVVLVDRKTDSDKYTAYVGADNFKIGQSIGKYIGNRLGGKGNVVELMGLYGSTPGRERHEGFMSGLEDYPGINVVCSADAGWSYDSAAEAFRSILGITPHIDAVVSHNDRMAVGAYDVAKAYGREKEMKFIGVDALTAPGQGVDKVLDKTLDATFIYPTGGDKALQIAMAILEGKPFDRETLLSTALVNSSNARVMQMQTSHIDALDHKISLLNDKLDNSMVRFYSYRIYLMVCVVLLVIVAALTMFLLRERHRMKKQGKELIRQRDQSLALSRQLEEATKAKLAFFTNVSHDFRTPLTLIADPVDQLRAKESEFDEHDRYLLDMIHKNVTLLLRLVNQILDFRKYESGKLAMSVSRFDVAAAVRGWAEVFRPLSYRKHVKFSVDAAGGDALYISADAEKLERIVYNLLSNAFKFTPENGSISLSMSVDKDRDVPGNPAASGTDTLVLRVSDTGVGMSAEHIKHIFENFYQADVHHAGSGIGLVLVKAFVEMHSGSVTVESEEGKGTTFTVRLPMQQPGQDNKPAPAAEHAGIPSPVKPGSALTDKMEVLREGAVADAGQETVMLSSKEGADDKLETILVIDDNKDVRDYIRSLLEGTYNVIEAADGHDGLEKAMKFIPDAIICDVMMPVMDGMECCRRLKAEILTSHIPVMLLTAYAADEQKIKGYECGADSYISKPFSARLLMVRLENLMESRRHLKSCFSDRTDETSAPVSDLDRSFEEKLRSIIAENLHDASFTVESLGKNIGFSRVQLYRKTKALTGYSPVELLRITRLKKAHSILASSERTVAETAYMTGFNSPSYFAKCYKEYFGESPADFLKSKK</sequence>
<evidence type="ECO:0000256" key="9">
    <source>
        <dbReference type="ARBA" id="ARBA00023015"/>
    </source>
</evidence>
<dbReference type="Pfam" id="PF02518">
    <property type="entry name" value="HATPase_c"/>
    <property type="match status" value="1"/>
</dbReference>
<accession>A0A9D9HLV0</accession>
<dbReference type="SUPFAM" id="SSF53822">
    <property type="entry name" value="Periplasmic binding protein-like I"/>
    <property type="match status" value="1"/>
</dbReference>
<dbReference type="EC" id="2.7.13.3" evidence="2"/>
<dbReference type="InterPro" id="IPR036097">
    <property type="entry name" value="HisK_dim/P_sf"/>
</dbReference>
<dbReference type="InterPro" id="IPR018062">
    <property type="entry name" value="HTH_AraC-typ_CS"/>
</dbReference>
<dbReference type="InterPro" id="IPR025997">
    <property type="entry name" value="SBP_2_dom"/>
</dbReference>
<dbReference type="PANTHER" id="PTHR43547">
    <property type="entry name" value="TWO-COMPONENT HISTIDINE KINASE"/>
    <property type="match status" value="1"/>
</dbReference>
<dbReference type="Pfam" id="PF13407">
    <property type="entry name" value="Peripla_BP_4"/>
    <property type="match status" value="1"/>
</dbReference>
<evidence type="ECO:0000256" key="3">
    <source>
        <dbReference type="ARBA" id="ARBA00022553"/>
    </source>
</evidence>
<keyword evidence="14" id="KW-0472">Membrane</keyword>
<organism evidence="18 19">
    <name type="scientific">Candidatus Cryptobacteroides intestinigallinarum</name>
    <dbReference type="NCBI Taxonomy" id="2840767"/>
    <lineage>
        <taxon>Bacteria</taxon>
        <taxon>Pseudomonadati</taxon>
        <taxon>Bacteroidota</taxon>
        <taxon>Bacteroidia</taxon>
        <taxon>Bacteroidales</taxon>
        <taxon>Candidatus Cryptobacteroides</taxon>
    </lineage>
</organism>
<dbReference type="Pfam" id="PF00072">
    <property type="entry name" value="Response_reg"/>
    <property type="match status" value="1"/>
</dbReference>
<evidence type="ECO:0000256" key="2">
    <source>
        <dbReference type="ARBA" id="ARBA00012438"/>
    </source>
</evidence>
<dbReference type="SUPFAM" id="SSF47384">
    <property type="entry name" value="Homodimeric domain of signal transducing histidine kinase"/>
    <property type="match status" value="1"/>
</dbReference>
<dbReference type="InterPro" id="IPR028082">
    <property type="entry name" value="Peripla_BP_I"/>
</dbReference>
<evidence type="ECO:0000256" key="6">
    <source>
        <dbReference type="ARBA" id="ARBA00022777"/>
    </source>
</evidence>
<evidence type="ECO:0000256" key="4">
    <source>
        <dbReference type="ARBA" id="ARBA00022679"/>
    </source>
</evidence>
<dbReference type="PANTHER" id="PTHR43547:SF2">
    <property type="entry name" value="HYBRID SIGNAL TRANSDUCTION HISTIDINE KINASE C"/>
    <property type="match status" value="1"/>
</dbReference>
<dbReference type="EMBL" id="JADIMK010000074">
    <property type="protein sequence ID" value="MBO8456201.1"/>
    <property type="molecule type" value="Genomic_DNA"/>
</dbReference>
<evidence type="ECO:0000256" key="5">
    <source>
        <dbReference type="ARBA" id="ARBA00022741"/>
    </source>
</evidence>
<dbReference type="PROSITE" id="PS50110">
    <property type="entry name" value="RESPONSE_REGULATORY"/>
    <property type="match status" value="1"/>
</dbReference>
<keyword evidence="6" id="KW-0418">Kinase</keyword>
<dbReference type="InterPro" id="IPR009057">
    <property type="entry name" value="Homeodomain-like_sf"/>
</dbReference>
<dbReference type="SMART" id="SM00448">
    <property type="entry name" value="REC"/>
    <property type="match status" value="1"/>
</dbReference>
<comment type="catalytic activity">
    <reaction evidence="1">
        <text>ATP + protein L-histidine = ADP + protein N-phospho-L-histidine.</text>
        <dbReference type="EC" id="2.7.13.3"/>
    </reaction>
</comment>
<dbReference type="InterPro" id="IPR036890">
    <property type="entry name" value="HATPase_C_sf"/>
</dbReference>
<evidence type="ECO:0000259" key="17">
    <source>
        <dbReference type="PROSITE" id="PS50110"/>
    </source>
</evidence>
<dbReference type="Proteomes" id="UP000823617">
    <property type="component" value="Unassembled WGS sequence"/>
</dbReference>
<dbReference type="PROSITE" id="PS51257">
    <property type="entry name" value="PROKAR_LIPOPROTEIN"/>
    <property type="match status" value="1"/>
</dbReference>
<dbReference type="InterPro" id="IPR018060">
    <property type="entry name" value="HTH_AraC"/>
</dbReference>
<dbReference type="PROSITE" id="PS50109">
    <property type="entry name" value="HIS_KIN"/>
    <property type="match status" value="1"/>
</dbReference>
<feature type="domain" description="Histidine kinase" evidence="16">
    <location>
        <begin position="398"/>
        <end position="626"/>
    </location>
</feature>
<feature type="domain" description="HTH araC/xylS-type" evidence="15">
    <location>
        <begin position="831"/>
        <end position="930"/>
    </location>
</feature>
<dbReference type="Gene3D" id="6.10.250.850">
    <property type="match status" value="1"/>
</dbReference>
<evidence type="ECO:0000256" key="7">
    <source>
        <dbReference type="ARBA" id="ARBA00022840"/>
    </source>
</evidence>
<evidence type="ECO:0000256" key="12">
    <source>
        <dbReference type="PROSITE-ProRule" id="PRU00169"/>
    </source>
</evidence>
<keyword evidence="14" id="KW-0812">Transmembrane</keyword>
<dbReference type="InterPro" id="IPR003594">
    <property type="entry name" value="HATPase_dom"/>
</dbReference>
<evidence type="ECO:0000256" key="1">
    <source>
        <dbReference type="ARBA" id="ARBA00000085"/>
    </source>
</evidence>
<dbReference type="CDD" id="cd00082">
    <property type="entry name" value="HisKA"/>
    <property type="match status" value="1"/>
</dbReference>
<dbReference type="PROSITE" id="PS01124">
    <property type="entry name" value="HTH_ARAC_FAMILY_2"/>
    <property type="match status" value="1"/>
</dbReference>